<dbReference type="InterPro" id="IPR000594">
    <property type="entry name" value="ThiF_NAD_FAD-bd"/>
</dbReference>
<dbReference type="GO" id="GO:0061504">
    <property type="term" value="P:cyclic threonylcarbamoyladenosine biosynthetic process"/>
    <property type="evidence" value="ECO:0007669"/>
    <property type="project" value="TreeGrafter"/>
</dbReference>
<dbReference type="Proteomes" id="UP000008234">
    <property type="component" value="Chromosome"/>
</dbReference>
<dbReference type="SUPFAM" id="SSF69572">
    <property type="entry name" value="Activating enzymes of the ubiquitin-like proteins"/>
    <property type="match status" value="1"/>
</dbReference>
<sequence>MTIDNPIASPTASPTANPVATPTANPTAAAAKFHPHSGLGDKGGSPCCDTSACNSQERADSRTERLIGPNACRKLTQSKVAVFGVGGVGGMAMEALARSGVGNLILVDADTVALSNLNRQIIATEATLGQAKVAVAQARIAQINPQINVVTRQIFIRPTTELNFIDDVNFVLDCIDTVSAKIHLIEYCLGNGIPIISAMGAGNRLDPSKMGISDISKTYNCRLAKVMRTELRHRGIRHLPVVFSSEVPLRTPAVDGKRMPPASMIFVPATAGLLMANYVLSALIKN</sequence>
<dbReference type="HOGENOM" id="CLU_013325_4_1_9"/>
<evidence type="ECO:0000259" key="3">
    <source>
        <dbReference type="Pfam" id="PF00899"/>
    </source>
</evidence>
<dbReference type="Gene3D" id="3.40.50.720">
    <property type="entry name" value="NAD(P)-binding Rossmann-like Domain"/>
    <property type="match status" value="1"/>
</dbReference>
<dbReference type="Pfam" id="PF00899">
    <property type="entry name" value="ThiF"/>
    <property type="match status" value="1"/>
</dbReference>
<dbReference type="CDD" id="cd00755">
    <property type="entry name" value="YgdL_like"/>
    <property type="match status" value="1"/>
</dbReference>
<dbReference type="AlphaFoldDB" id="D3R0X3"/>
<dbReference type="OrthoDB" id="9804150at2"/>
<keyword evidence="2" id="KW-0472">Membrane</keyword>
<keyword evidence="2" id="KW-1133">Transmembrane helix</keyword>
<feature type="compositionally biased region" description="Low complexity" evidence="1">
    <location>
        <begin position="8"/>
        <end position="31"/>
    </location>
</feature>
<proteinExistence type="predicted"/>
<dbReference type="InterPro" id="IPR045886">
    <property type="entry name" value="ThiF/MoeB/HesA"/>
</dbReference>
<evidence type="ECO:0000313" key="4">
    <source>
        <dbReference type="EMBL" id="ADC90566.1"/>
    </source>
</evidence>
<dbReference type="GO" id="GO:0008641">
    <property type="term" value="F:ubiquitin-like modifier activating enzyme activity"/>
    <property type="evidence" value="ECO:0007669"/>
    <property type="project" value="InterPro"/>
</dbReference>
<reference evidence="5" key="1">
    <citation type="submission" date="2009-12" db="EMBL/GenBank/DDBJ databases">
        <title>Sequence of Clostridiales genomosp. BVAB3 str. UPII9-5.</title>
        <authorList>
            <person name="Madupu R."/>
            <person name="Durkin A.S."/>
            <person name="Torralba M."/>
            <person name="Methe B."/>
            <person name="Sutton G.G."/>
            <person name="Strausberg R.L."/>
            <person name="Nelson K.E."/>
        </authorList>
    </citation>
    <scope>NUCLEOTIDE SEQUENCE [LARGE SCALE GENOMIC DNA]</scope>
    <source>
        <strain evidence="5">UPII9-5</strain>
    </source>
</reference>
<dbReference type="EMBL" id="CP001850">
    <property type="protein sequence ID" value="ADC90566.1"/>
    <property type="molecule type" value="Genomic_DNA"/>
</dbReference>
<gene>
    <name evidence="4" type="ordered locus">HMPREF0868_0500</name>
</gene>
<evidence type="ECO:0000256" key="1">
    <source>
        <dbReference type="SAM" id="MobiDB-lite"/>
    </source>
</evidence>
<dbReference type="STRING" id="699246.HMPREF0868_0500"/>
<keyword evidence="2" id="KW-0812">Transmembrane</keyword>
<evidence type="ECO:0000313" key="5">
    <source>
        <dbReference type="Proteomes" id="UP000008234"/>
    </source>
</evidence>
<dbReference type="RefSeq" id="WP_012993786.1">
    <property type="nucleotide sequence ID" value="NC_013895.2"/>
</dbReference>
<protein>
    <submittedName>
        <fullName evidence="4">ThiF family protein</fullName>
    </submittedName>
</protein>
<evidence type="ECO:0000256" key="2">
    <source>
        <dbReference type="SAM" id="Phobius"/>
    </source>
</evidence>
<dbReference type="eggNOG" id="COG1179">
    <property type="taxonomic scope" value="Bacteria"/>
</dbReference>
<feature type="domain" description="THIF-type NAD/FAD binding fold" evidence="3">
    <location>
        <begin position="65"/>
        <end position="283"/>
    </location>
</feature>
<dbReference type="PANTHER" id="PTHR43267">
    <property type="entry name" value="TRNA THREONYLCARBAMOYLADENOSINE DEHYDRATASE"/>
    <property type="match status" value="1"/>
</dbReference>
<feature type="transmembrane region" description="Helical" evidence="2">
    <location>
        <begin position="265"/>
        <end position="284"/>
    </location>
</feature>
<dbReference type="PANTHER" id="PTHR43267:SF1">
    <property type="entry name" value="TRNA THREONYLCARBAMOYLADENOSINE DEHYDRATASE"/>
    <property type="match status" value="1"/>
</dbReference>
<dbReference type="GO" id="GO:0061503">
    <property type="term" value="F:tRNA threonylcarbamoyladenosine dehydratase"/>
    <property type="evidence" value="ECO:0007669"/>
    <property type="project" value="TreeGrafter"/>
</dbReference>
<dbReference type="KEGG" id="clo:HMPREF0868_0500"/>
<name>D3R0X3_MAGIU</name>
<dbReference type="InterPro" id="IPR035985">
    <property type="entry name" value="Ubiquitin-activating_enz"/>
</dbReference>
<feature type="region of interest" description="Disordered" evidence="1">
    <location>
        <begin position="1"/>
        <end position="53"/>
    </location>
</feature>
<keyword evidence="5" id="KW-1185">Reference proteome</keyword>
<organism evidence="4 5">
    <name type="scientific">Mageeibacillus indolicus (strain UPII9-5)</name>
    <name type="common">Clostridiales genomosp. BVAB3 (strain UPII9-5)</name>
    <dbReference type="NCBI Taxonomy" id="699246"/>
    <lineage>
        <taxon>Bacteria</taxon>
        <taxon>Bacillati</taxon>
        <taxon>Bacillota</taxon>
        <taxon>Clostridia</taxon>
        <taxon>Eubacteriales</taxon>
        <taxon>Oscillospiraceae</taxon>
        <taxon>Mageeibacillus</taxon>
    </lineage>
</organism>
<accession>D3R0X3</accession>